<sequence length="104" mass="11907">LKRIFIDAFGDVRLRSARWHTRKATTIETTLRVRLAFFIRMALRLTVPSGELSPCLAFPIVHLNLRLLAAKTKTVIADIWVLANKVVEHNRVLPIGILRSCLHR</sequence>
<accession>A0A0M3IEZ4</accession>
<evidence type="ECO:0000313" key="2">
    <source>
        <dbReference type="WBParaSite" id="ALUE_0001672601-mRNA-1"/>
    </source>
</evidence>
<evidence type="ECO:0000313" key="1">
    <source>
        <dbReference type="Proteomes" id="UP000036681"/>
    </source>
</evidence>
<proteinExistence type="predicted"/>
<keyword evidence="1" id="KW-1185">Reference proteome</keyword>
<dbReference type="Proteomes" id="UP000036681">
    <property type="component" value="Unplaced"/>
</dbReference>
<protein>
    <submittedName>
        <fullName evidence="2">Transposase</fullName>
    </submittedName>
</protein>
<name>A0A0M3IEZ4_ASCLU</name>
<dbReference type="WBParaSite" id="ALUE_0001672601-mRNA-1">
    <property type="protein sequence ID" value="ALUE_0001672601-mRNA-1"/>
    <property type="gene ID" value="ALUE_0001672601"/>
</dbReference>
<reference evidence="2" key="1">
    <citation type="submission" date="2017-02" db="UniProtKB">
        <authorList>
            <consortium name="WormBaseParasite"/>
        </authorList>
    </citation>
    <scope>IDENTIFICATION</scope>
</reference>
<organism evidence="1 2">
    <name type="scientific">Ascaris lumbricoides</name>
    <name type="common">Giant roundworm</name>
    <dbReference type="NCBI Taxonomy" id="6252"/>
    <lineage>
        <taxon>Eukaryota</taxon>
        <taxon>Metazoa</taxon>
        <taxon>Ecdysozoa</taxon>
        <taxon>Nematoda</taxon>
        <taxon>Chromadorea</taxon>
        <taxon>Rhabditida</taxon>
        <taxon>Spirurina</taxon>
        <taxon>Ascaridomorpha</taxon>
        <taxon>Ascaridoidea</taxon>
        <taxon>Ascarididae</taxon>
        <taxon>Ascaris</taxon>
    </lineage>
</organism>
<dbReference type="AlphaFoldDB" id="A0A0M3IEZ4"/>